<organism evidence="2 3">
    <name type="scientific">Sulfitobacter brevis</name>
    <dbReference type="NCBI Taxonomy" id="74348"/>
    <lineage>
        <taxon>Bacteria</taxon>
        <taxon>Pseudomonadati</taxon>
        <taxon>Pseudomonadota</taxon>
        <taxon>Alphaproteobacteria</taxon>
        <taxon>Rhodobacterales</taxon>
        <taxon>Roseobacteraceae</taxon>
        <taxon>Sulfitobacter</taxon>
    </lineage>
</organism>
<keyword evidence="3" id="KW-1185">Reference proteome</keyword>
<gene>
    <name evidence="2" type="ORF">SAMN04488523_110194</name>
</gene>
<evidence type="ECO:0000313" key="3">
    <source>
        <dbReference type="Proteomes" id="UP000198977"/>
    </source>
</evidence>
<sequence>MRKSQYPHPARFNQSRNRLRHTSDYPVALAGNDSPVICDKSCTRGNELHCEG</sequence>
<dbReference type="Proteomes" id="UP000198977">
    <property type="component" value="Unassembled WGS sequence"/>
</dbReference>
<evidence type="ECO:0000313" key="2">
    <source>
        <dbReference type="EMBL" id="SFE81121.1"/>
    </source>
</evidence>
<proteinExistence type="predicted"/>
<evidence type="ECO:0000256" key="1">
    <source>
        <dbReference type="SAM" id="MobiDB-lite"/>
    </source>
</evidence>
<dbReference type="EMBL" id="FOMW01000010">
    <property type="protein sequence ID" value="SFE81121.1"/>
    <property type="molecule type" value="Genomic_DNA"/>
</dbReference>
<dbReference type="AlphaFoldDB" id="A0A1I2DLG9"/>
<dbReference type="STRING" id="74348.SAMN04488523_110194"/>
<accession>A0A1I2DLG9</accession>
<protein>
    <submittedName>
        <fullName evidence="2">Uncharacterized protein</fullName>
    </submittedName>
</protein>
<name>A0A1I2DLG9_9RHOB</name>
<feature type="region of interest" description="Disordered" evidence="1">
    <location>
        <begin position="1"/>
        <end position="26"/>
    </location>
</feature>
<reference evidence="2 3" key="1">
    <citation type="submission" date="2016-10" db="EMBL/GenBank/DDBJ databases">
        <authorList>
            <person name="de Groot N.N."/>
        </authorList>
    </citation>
    <scope>NUCLEOTIDE SEQUENCE [LARGE SCALE GENOMIC DNA]</scope>
    <source>
        <strain evidence="2 3">DSM 11443</strain>
    </source>
</reference>